<protein>
    <recommendedName>
        <fullName evidence="10">Kynurenine 3-monooxygenase</fullName>
        <ecNumber evidence="10">1.14.13.9</ecNumber>
    </recommendedName>
    <alternativeName>
        <fullName evidence="10">Biosynthesis of nicotinic acid protein 4</fullName>
    </alternativeName>
    <alternativeName>
        <fullName evidence="10">Kynurenine 3-hydroxylase</fullName>
    </alternativeName>
</protein>
<feature type="transmembrane region" description="Helical" evidence="12">
    <location>
        <begin position="548"/>
        <end position="570"/>
    </location>
</feature>
<comment type="cofactor">
    <cofactor evidence="1 10">
        <name>FAD</name>
        <dbReference type="ChEBI" id="CHEBI:57692"/>
    </cofactor>
</comment>
<evidence type="ECO:0000256" key="4">
    <source>
        <dbReference type="ARBA" id="ARBA00022827"/>
    </source>
</evidence>
<comment type="catalytic activity">
    <reaction evidence="9 10">
        <text>L-kynurenine + NADPH + O2 + H(+) = 3-hydroxy-L-kynurenine + NADP(+) + H2O</text>
        <dbReference type="Rhea" id="RHEA:20545"/>
        <dbReference type="ChEBI" id="CHEBI:15377"/>
        <dbReference type="ChEBI" id="CHEBI:15378"/>
        <dbReference type="ChEBI" id="CHEBI:15379"/>
        <dbReference type="ChEBI" id="CHEBI:57783"/>
        <dbReference type="ChEBI" id="CHEBI:57959"/>
        <dbReference type="ChEBI" id="CHEBI:58125"/>
        <dbReference type="ChEBI" id="CHEBI:58349"/>
        <dbReference type="EC" id="1.14.13.9"/>
    </reaction>
</comment>
<dbReference type="SUPFAM" id="SSF51905">
    <property type="entry name" value="FAD/NAD(P)-binding domain"/>
    <property type="match status" value="1"/>
</dbReference>
<dbReference type="InterPro" id="IPR036188">
    <property type="entry name" value="FAD/NAD-bd_sf"/>
</dbReference>
<evidence type="ECO:0000256" key="11">
    <source>
        <dbReference type="SAM" id="MobiDB-lite"/>
    </source>
</evidence>
<dbReference type="Proteomes" id="UP000812966">
    <property type="component" value="Unassembled WGS sequence"/>
</dbReference>
<keyword evidence="2 10" id="KW-0285">Flavoprotein</keyword>
<feature type="compositionally biased region" description="Basic and acidic residues" evidence="11">
    <location>
        <begin position="113"/>
        <end position="129"/>
    </location>
</feature>
<keyword evidence="12" id="KW-1133">Transmembrane helix</keyword>
<dbReference type="GO" id="GO:0043420">
    <property type="term" value="P:anthranilate metabolic process"/>
    <property type="evidence" value="ECO:0007669"/>
    <property type="project" value="UniProtKB-UniRule"/>
</dbReference>
<dbReference type="GO" id="GO:0070189">
    <property type="term" value="P:kynurenine metabolic process"/>
    <property type="evidence" value="ECO:0007669"/>
    <property type="project" value="TreeGrafter"/>
</dbReference>
<organism evidence="14 15">
    <name type="scientific">Filobasidium floriforme</name>
    <dbReference type="NCBI Taxonomy" id="5210"/>
    <lineage>
        <taxon>Eukaryota</taxon>
        <taxon>Fungi</taxon>
        <taxon>Dikarya</taxon>
        <taxon>Basidiomycota</taxon>
        <taxon>Agaricomycotina</taxon>
        <taxon>Tremellomycetes</taxon>
        <taxon>Filobasidiales</taxon>
        <taxon>Filobasidiaceae</taxon>
        <taxon>Filobasidium</taxon>
    </lineage>
</organism>
<dbReference type="PANTHER" id="PTHR46028:SF2">
    <property type="entry name" value="KYNURENINE 3-MONOOXYGENASE"/>
    <property type="match status" value="1"/>
</dbReference>
<keyword evidence="12" id="KW-0812">Transmembrane</keyword>
<evidence type="ECO:0000256" key="5">
    <source>
        <dbReference type="ARBA" id="ARBA00022857"/>
    </source>
</evidence>
<accession>A0A8K0JJ46</accession>
<dbReference type="PRINTS" id="PR00420">
    <property type="entry name" value="RNGMNOXGNASE"/>
</dbReference>
<evidence type="ECO:0000259" key="13">
    <source>
        <dbReference type="Pfam" id="PF01494"/>
    </source>
</evidence>
<keyword evidence="7 10" id="KW-0503">Monooxygenase</keyword>
<keyword evidence="8 10" id="KW-0496">Mitochondrion</keyword>
<feature type="region of interest" description="Disordered" evidence="11">
    <location>
        <begin position="102"/>
        <end position="131"/>
    </location>
</feature>
<keyword evidence="4 10" id="KW-0274">FAD</keyword>
<dbReference type="AlphaFoldDB" id="A0A8K0JJ46"/>
<comment type="subcellular location">
    <subcellularLocation>
        <location evidence="10">Mitochondrion outer membrane</location>
    </subcellularLocation>
</comment>
<dbReference type="InterPro" id="IPR002938">
    <property type="entry name" value="FAD-bd"/>
</dbReference>
<keyword evidence="6 10" id="KW-0560">Oxidoreductase</keyword>
<proteinExistence type="inferred from homology"/>
<feature type="domain" description="FAD-binding" evidence="13">
    <location>
        <begin position="377"/>
        <end position="412"/>
    </location>
</feature>
<keyword evidence="10 12" id="KW-0472">Membrane</keyword>
<comment type="similarity">
    <text evidence="10">Belongs to the aromatic-ring hydroxylase family. KMO subfamily.</text>
</comment>
<dbReference type="EMBL" id="JABELV010000121">
    <property type="protein sequence ID" value="KAG7530336.1"/>
    <property type="molecule type" value="Genomic_DNA"/>
</dbReference>
<dbReference type="UniPathway" id="UPA00253">
    <property type="reaction ID" value="UER00328"/>
</dbReference>
<dbReference type="Pfam" id="PF01494">
    <property type="entry name" value="FAD_binding_3"/>
    <property type="match status" value="2"/>
</dbReference>
<comment type="function">
    <text evidence="10">Catalyzes the hydroxylation of L-kynurenine (L-Kyn) to form 3-hydroxy-L-kynurenine (L-3OHKyn). Required for synthesis of quinolinic acid.</text>
</comment>
<evidence type="ECO:0000313" key="14">
    <source>
        <dbReference type="EMBL" id="KAG7530336.1"/>
    </source>
</evidence>
<dbReference type="GO" id="GO:0019805">
    <property type="term" value="P:quinolinate biosynthetic process"/>
    <property type="evidence" value="ECO:0007669"/>
    <property type="project" value="UniProtKB-UniRule"/>
</dbReference>
<dbReference type="InterPro" id="IPR027545">
    <property type="entry name" value="Kynurenine_monooxygenase"/>
</dbReference>
<dbReference type="GO" id="GO:0034354">
    <property type="term" value="P:'de novo' NAD+ biosynthetic process from L-tryptophan"/>
    <property type="evidence" value="ECO:0007669"/>
    <property type="project" value="UniProtKB-UniRule"/>
</dbReference>
<keyword evidence="15" id="KW-1185">Reference proteome</keyword>
<feature type="region of interest" description="Disordered" evidence="11">
    <location>
        <begin position="176"/>
        <end position="208"/>
    </location>
</feature>
<evidence type="ECO:0000256" key="8">
    <source>
        <dbReference type="ARBA" id="ARBA00023128"/>
    </source>
</evidence>
<evidence type="ECO:0000256" key="2">
    <source>
        <dbReference type="ARBA" id="ARBA00022630"/>
    </source>
</evidence>
<gene>
    <name evidence="10" type="primary">BNA4</name>
    <name evidence="14" type="ORF">FFLO_05108</name>
</gene>
<evidence type="ECO:0000256" key="7">
    <source>
        <dbReference type="ARBA" id="ARBA00023033"/>
    </source>
</evidence>
<reference evidence="14" key="1">
    <citation type="submission" date="2020-04" db="EMBL/GenBank/DDBJ databases">
        <title>Analysis of mating type loci in Filobasidium floriforme.</title>
        <authorList>
            <person name="Nowrousian M."/>
        </authorList>
    </citation>
    <scope>NUCLEOTIDE SEQUENCE</scope>
    <source>
        <strain evidence="14">CBS 6242</strain>
    </source>
</reference>
<dbReference type="FunFam" id="3.50.50.60:FF:000129">
    <property type="entry name" value="Kynurenine 3-monooxygenase"/>
    <property type="match status" value="1"/>
</dbReference>
<evidence type="ECO:0000256" key="12">
    <source>
        <dbReference type="SAM" id="Phobius"/>
    </source>
</evidence>
<dbReference type="EC" id="1.14.13.9" evidence="10"/>
<evidence type="ECO:0000256" key="6">
    <source>
        <dbReference type="ARBA" id="ARBA00023002"/>
    </source>
</evidence>
<evidence type="ECO:0000256" key="1">
    <source>
        <dbReference type="ARBA" id="ARBA00001974"/>
    </source>
</evidence>
<keyword evidence="3 10" id="KW-0662">Pyridine nucleotide biosynthesis</keyword>
<evidence type="ECO:0000313" key="15">
    <source>
        <dbReference type="Proteomes" id="UP000812966"/>
    </source>
</evidence>
<dbReference type="GO" id="GO:0006569">
    <property type="term" value="P:L-tryptophan catabolic process"/>
    <property type="evidence" value="ECO:0007669"/>
    <property type="project" value="UniProtKB-UniRule"/>
</dbReference>
<keyword evidence="10" id="KW-1000">Mitochondrion outer membrane</keyword>
<dbReference type="PANTHER" id="PTHR46028">
    <property type="entry name" value="KYNURENINE 3-MONOOXYGENASE"/>
    <property type="match status" value="1"/>
</dbReference>
<evidence type="ECO:0000256" key="10">
    <source>
        <dbReference type="HAMAP-Rule" id="MF_03018"/>
    </source>
</evidence>
<keyword evidence="5 10" id="KW-0521">NADP</keyword>
<dbReference type="GO" id="GO:0071949">
    <property type="term" value="F:FAD binding"/>
    <property type="evidence" value="ECO:0007669"/>
    <property type="project" value="InterPro"/>
</dbReference>
<comment type="caution">
    <text evidence="14">The sequence shown here is derived from an EMBL/GenBank/DDBJ whole genome shotgun (WGS) entry which is preliminary data.</text>
</comment>
<evidence type="ECO:0000256" key="3">
    <source>
        <dbReference type="ARBA" id="ARBA00022642"/>
    </source>
</evidence>
<dbReference type="HAMAP" id="MF_01971">
    <property type="entry name" value="Kynurenine_monooxygenase"/>
    <property type="match status" value="1"/>
</dbReference>
<sequence>MTQPQPRSQPLSTNSRKKRVLIIGAGPVGSLTALSLDKRGWEVEVWEGRTDPREESSHPQALRSINLAISARGITALKSVDEGLAEGLVGEAIPMRGRMIHHKHKHTGIGSKGSKEDGRRKEEVRREAQAYDPKGGECINSLPRPLLNLRLIQALPPSITLHFSTKLSHISWSDSTAYAKPSDSDKNAGESVQPNEDERDDTNTRNKEARGKKCQFDLVVGCDGSWSKVRQEMMRVERVDLAQRYIDHDYVELHMPPKSESEREREGKGGKPAREQVGEGEFLMEENYLHIWPREKFMLIALPNKDGSFTLTLFCPKDKLAELDRREKAKVFFEEHFPDALDWAGEERLLSDFEKNPRGALVTINVKPSHHLSPASSASVLLLGDASHSMVPFYGQGLNCGLEDVRVFNSLLQKYDVGNEAVEGERDERLVQALREYSEVRNGDLEAIVQLAMDNYTEMRSKVVSPTYHIRRVLDSVLSYLMPPTSKRPILQTETSSTVSLPKLCEEAFPTPRVSGWSSLYSMVTFRPDVSYKEALRKERAQKEVVAGLAWALGGTAGVLGTAGLAWGALQAKRYLERR</sequence>
<dbReference type="GO" id="GO:0004502">
    <property type="term" value="F:kynurenine 3-monooxygenase activity"/>
    <property type="evidence" value="ECO:0007669"/>
    <property type="project" value="UniProtKB-UniRule"/>
</dbReference>
<feature type="region of interest" description="Disordered" evidence="11">
    <location>
        <begin position="256"/>
        <end position="276"/>
    </location>
</feature>
<comment type="pathway">
    <text evidence="10">Cofactor biosynthesis; NAD(+) biosynthesis; quinolinate from L-kynurenine: step 1/3.</text>
</comment>
<name>A0A8K0JJ46_9TREE</name>
<feature type="domain" description="FAD-binding" evidence="13">
    <location>
        <begin position="19"/>
        <end position="233"/>
    </location>
</feature>
<dbReference type="Gene3D" id="3.50.50.60">
    <property type="entry name" value="FAD/NAD(P)-binding domain"/>
    <property type="match status" value="1"/>
</dbReference>
<evidence type="ECO:0000256" key="9">
    <source>
        <dbReference type="ARBA" id="ARBA00047818"/>
    </source>
</evidence>
<dbReference type="GO" id="GO:0005741">
    <property type="term" value="C:mitochondrial outer membrane"/>
    <property type="evidence" value="ECO:0007669"/>
    <property type="project" value="UniProtKB-SubCell"/>
</dbReference>